<accession>A4SZJ5</accession>
<dbReference type="PANTHER" id="PTHR43581">
    <property type="entry name" value="ATP/GTP PHOSPHATASE"/>
    <property type="match status" value="1"/>
</dbReference>
<dbReference type="Gene3D" id="3.40.50.300">
    <property type="entry name" value="P-loop containing nucleotide triphosphate hydrolases"/>
    <property type="match status" value="2"/>
</dbReference>
<dbReference type="GeneID" id="31482085"/>
<reference evidence="2 3" key="1">
    <citation type="journal article" date="2012" name="Stand. Genomic Sci.">
        <title>Complete genome sequence of Polynucleobacter necessarius subsp. asymbioticus type strain (QLW-P1DMWA-1(T)).</title>
        <authorList>
            <person name="Meincke L."/>
            <person name="Copeland A."/>
            <person name="Lapidus A."/>
            <person name="Lucas S."/>
            <person name="Berry K.W."/>
            <person name="Del Rio T.G."/>
            <person name="Hammon N."/>
            <person name="Dalin E."/>
            <person name="Tice H."/>
            <person name="Pitluck S."/>
            <person name="Richardson P."/>
            <person name="Bruce D."/>
            <person name="Goodwin L."/>
            <person name="Han C."/>
            <person name="Tapia R."/>
            <person name="Detter J.C."/>
            <person name="Schmutz J."/>
            <person name="Brettin T."/>
            <person name="Larimer F."/>
            <person name="Land M."/>
            <person name="Hauser L."/>
            <person name="Kyrpides N.C."/>
            <person name="Ivanova N."/>
            <person name="Goker M."/>
            <person name="Woyke T."/>
            <person name="Wu Q.L."/>
            <person name="Pockl M."/>
            <person name="Hahn M.W."/>
            <person name="Klenk H.P."/>
        </authorList>
    </citation>
    <scope>NUCLEOTIDE SEQUENCE [LARGE SCALE GENOMIC DNA]</scope>
    <source>
        <strain evidence="3">DSM 18221 / CIP 109841 / QLW-P1DMWA-1</strain>
    </source>
</reference>
<feature type="domain" description="Endonuclease GajA/Old nuclease/RecF-like AAA" evidence="1">
    <location>
        <begin position="282"/>
        <end position="401"/>
    </location>
</feature>
<dbReference type="GO" id="GO:0005524">
    <property type="term" value="F:ATP binding"/>
    <property type="evidence" value="ECO:0007669"/>
    <property type="project" value="InterPro"/>
</dbReference>
<dbReference type="KEGG" id="pnu:Pnuc_1696"/>
<evidence type="ECO:0000313" key="3">
    <source>
        <dbReference type="Proteomes" id="UP000000231"/>
    </source>
</evidence>
<dbReference type="InterPro" id="IPR041685">
    <property type="entry name" value="AAA_GajA/Old/RecF-like"/>
</dbReference>
<dbReference type="eggNOG" id="COG4637">
    <property type="taxonomic scope" value="Bacteria"/>
</dbReference>
<evidence type="ECO:0000313" key="2">
    <source>
        <dbReference type="EMBL" id="ABP34909.1"/>
    </source>
</evidence>
<dbReference type="SUPFAM" id="SSF52540">
    <property type="entry name" value="P-loop containing nucleoside triphosphate hydrolases"/>
    <property type="match status" value="1"/>
</dbReference>
<dbReference type="Proteomes" id="UP000000231">
    <property type="component" value="Chromosome"/>
</dbReference>
<name>A4SZJ5_POLAQ</name>
<dbReference type="RefSeq" id="WP_011903532.1">
    <property type="nucleotide sequence ID" value="NC_009379.1"/>
</dbReference>
<protein>
    <recommendedName>
        <fullName evidence="1">Endonuclease GajA/Old nuclease/RecF-like AAA domain-containing protein</fullName>
    </recommendedName>
</protein>
<gene>
    <name evidence="2" type="ordered locus">Pnuc_1696</name>
</gene>
<feature type="domain" description="Endonuclease GajA/Old nuclease/RecF-like AAA" evidence="1">
    <location>
        <begin position="1"/>
        <end position="140"/>
    </location>
</feature>
<dbReference type="HOGENOM" id="CLU_017618_1_0_4"/>
<dbReference type="AlphaFoldDB" id="A4SZJ5"/>
<proteinExistence type="predicted"/>
<keyword evidence="3" id="KW-1185">Reference proteome</keyword>
<dbReference type="InterPro" id="IPR051396">
    <property type="entry name" value="Bact_Antivir_Def_Nuclease"/>
</dbReference>
<evidence type="ECO:0000259" key="1">
    <source>
        <dbReference type="Pfam" id="PF13175"/>
    </source>
</evidence>
<dbReference type="PANTHER" id="PTHR43581:SF4">
    <property type="entry name" value="ATP_GTP PHOSPHATASE"/>
    <property type="match status" value="1"/>
</dbReference>
<organism evidence="2 3">
    <name type="scientific">Polynucleobacter asymbioticus (strain DSM 18221 / CIP 109841 / QLW-P1DMWA-1)</name>
    <name type="common">Polynucleobacter necessarius subsp. asymbioticus</name>
    <dbReference type="NCBI Taxonomy" id="312153"/>
    <lineage>
        <taxon>Bacteria</taxon>
        <taxon>Pseudomonadati</taxon>
        <taxon>Pseudomonadota</taxon>
        <taxon>Betaproteobacteria</taxon>
        <taxon>Burkholderiales</taxon>
        <taxon>Burkholderiaceae</taxon>
        <taxon>Polynucleobacter</taxon>
    </lineage>
</organism>
<dbReference type="InterPro" id="IPR027417">
    <property type="entry name" value="P-loop_NTPase"/>
</dbReference>
<sequence length="641" mass="72741">MKLTNIDIKNYRSIDTLSLSVRDGVTSVFVGMNESGKSNILKAINLLASNSKISRKDCRMSADPDQIIDESFVKFIFQMNEDEINEAYKKLKLNVIEPTSGKLIVSLGDKQELSLQDFFNAKGRLQYKANIISEEKTLQYFQLPKTAKIIGEWGYIEKSEINGESKLKKIDDGVEVQASTVDLVELNSIENRSDAWIKPLTPEKLNIIVGGAIIALAKDLLPESLLWNFDPTNILPSEIDIDAFSKNPDSCAPLKSIFMLAGISDLEKDLLGEKILGQHQFKAVLKKVSSAATQYLKNIWRDYKDVRLEITPNGSLMTISVVDDVTDFSFQDRSDGFKRFVSLLLLISAKVKNGEMKDMVLLFDEPEISLHPSGIKNLRDELLRMAQTNAVFIATHSPYMINKKDYDANFVVKKASEITKVYQGSEESRLYEDEVLYSALGASIFEVISEKNILFEGWQDKRIFDLYISGQSKAIRDKFSRVGSCFSQGVKLIKNLTPMFQVANRELLILSDSDKTALQYRDEHNKFHGHGEWITYADIFGNPEYQIPETIEDFYSDEYFLQKISENAVELGIKVNLADITFPEVGKLNFLKSILHKQGIERDLINPFIDSYKLKLVNDCELKNISEKYKNVVDFIKSKIS</sequence>
<dbReference type="Pfam" id="PF13175">
    <property type="entry name" value="AAA_15"/>
    <property type="match status" value="2"/>
</dbReference>
<dbReference type="GO" id="GO:0016887">
    <property type="term" value="F:ATP hydrolysis activity"/>
    <property type="evidence" value="ECO:0007669"/>
    <property type="project" value="InterPro"/>
</dbReference>
<dbReference type="EMBL" id="CP000655">
    <property type="protein sequence ID" value="ABP34909.1"/>
    <property type="molecule type" value="Genomic_DNA"/>
</dbReference>